<dbReference type="Proteomes" id="UP001527090">
    <property type="component" value="Unassembled WGS sequence"/>
</dbReference>
<dbReference type="EMBL" id="JAMDLY010000024">
    <property type="protein sequence ID" value="MCY9532984.1"/>
    <property type="molecule type" value="Genomic_DNA"/>
</dbReference>
<comment type="caution">
    <text evidence="1">The sequence shown here is derived from an EMBL/GenBank/DDBJ whole genome shotgun (WGS) entry which is preliminary data.</text>
</comment>
<sequence length="132" mass="14047">MNISNWLSAALLNATLRNTAFSSPATVYLALYTSDPTPADTGSEVSGGGYKRVAITFAAPSIENGMQTVKNSADIEFPIASTDWGLITHIGLRTAATGGNLLWSKALDNPRTIQVGDKPKFLKDGTLVRFTN</sequence>
<accession>A0ABT4EGW5</accession>
<dbReference type="InterPro" id="IPR056908">
    <property type="entry name" value="Gp80-like"/>
</dbReference>
<reference evidence="1 2" key="1">
    <citation type="submission" date="2022-05" db="EMBL/GenBank/DDBJ databases">
        <title>Genome Sequencing of Bee-Associated Microbes.</title>
        <authorList>
            <person name="Dunlap C."/>
        </authorList>
    </citation>
    <scope>NUCLEOTIDE SEQUENCE [LARGE SCALE GENOMIC DNA]</scope>
    <source>
        <strain evidence="1 2">NRRL NRS-750</strain>
    </source>
</reference>
<organism evidence="1 2">
    <name type="scientific">Paenibacillus alvei</name>
    <name type="common">Bacillus alvei</name>
    <dbReference type="NCBI Taxonomy" id="44250"/>
    <lineage>
        <taxon>Bacteria</taxon>
        <taxon>Bacillati</taxon>
        <taxon>Bacillota</taxon>
        <taxon>Bacilli</taxon>
        <taxon>Bacillales</taxon>
        <taxon>Paenibacillaceae</taxon>
        <taxon>Paenibacillus</taxon>
    </lineage>
</organism>
<evidence type="ECO:0000313" key="2">
    <source>
        <dbReference type="Proteomes" id="UP001527090"/>
    </source>
</evidence>
<dbReference type="Pfam" id="PF23140">
    <property type="entry name" value="Gp80"/>
    <property type="match status" value="1"/>
</dbReference>
<proteinExistence type="predicted"/>
<evidence type="ECO:0000313" key="1">
    <source>
        <dbReference type="EMBL" id="MCY9532984.1"/>
    </source>
</evidence>
<dbReference type="RefSeq" id="WP_268633061.1">
    <property type="nucleotide sequence ID" value="NZ_JAMDLY010000024.1"/>
</dbReference>
<protein>
    <submittedName>
        <fullName evidence="1">Uncharacterized protein</fullName>
    </submittedName>
</protein>
<name>A0ABT4EGW5_PAEAL</name>
<keyword evidence="2" id="KW-1185">Reference proteome</keyword>
<gene>
    <name evidence="1" type="ORF">M5X04_27110</name>
</gene>